<dbReference type="OrthoDB" id="2415595at2759"/>
<keyword evidence="3" id="KW-1133">Transmembrane helix</keyword>
<dbReference type="PANTHER" id="PTHR36812:SF9">
    <property type="entry name" value="MYB-LIKE PROTEIN X ISOFORM X1"/>
    <property type="match status" value="1"/>
</dbReference>
<sequence length="728" mass="84540">MGKKDKKDKKGKNEQRDQQNIHTHDYENSNQMFINVETNQKGGKSKKDHTESKQPIPILLPPENSTPADNAEINVGTAPANQRTPEKNGTKDRRRRRRPKKAGIFKRAFSLLTFRNLFALYVFLVLFVCHGKTREQCSQWPLEGLCFNGISQYILTHDLFKYIEPGVTEIKSLSSKYGNQVLNTVSVQYETHAKAYVDPLLKAAEPHVQTVKELSIEYVYSPALVGIEKTQEFYDQHAKEHVENYYGKAKEYATPILIQSQEHSNNIYVIMTDYNKNKIKPWYHKNFIPFVEDKKEKLIDYYHTKVIPFTEKAKEFVIEKSKESARQAKEEAERKRKKMKEDERKAKEEAIRKKEETERKAKEEARLKKEEAERKAKLEAERKAKLEAERKAKLEAERKAKLEAERKAKLEAERKAKEETERKAKLEAERKIKEEAESKEAERKATEEAIRATSVTELSRFTDNISVLLKEFDSKAKIFIQNTLDDIEIKIDFIKKSGVDHISKLEILVKDYSREKDTIERVKEFTKQSINNIKGITRESNTRADDLIPILNKKIEELKRETEETFEKRLNEVESIIFSKRGDSNIGQELFTDIESSVTSISESLDEEYKNYQATITNEIVKIEEKKNLIKKTGKDVGRDIIQKQNLLIKNLSTKNKVTEQKSGQEPETPKIIDSTKKDDNVIKSSSDPVLEHLKKGYDPVLIKLNREYNEKIKGKPIVVEGEREVKI</sequence>
<keyword evidence="3" id="KW-0812">Transmembrane</keyword>
<feature type="region of interest" description="Disordered" evidence="2">
    <location>
        <begin position="657"/>
        <end position="680"/>
    </location>
</feature>
<proteinExistence type="predicted"/>
<dbReference type="CDD" id="cd06503">
    <property type="entry name" value="ATP-synt_Fo_b"/>
    <property type="match status" value="1"/>
</dbReference>
<dbReference type="PANTHER" id="PTHR36812">
    <property type="entry name" value="NEUROFILAMENT TRIPLET M PROTEIN-LIKE PROTEIN"/>
    <property type="match status" value="1"/>
</dbReference>
<feature type="compositionally biased region" description="Polar residues" evidence="2">
    <location>
        <begin position="28"/>
        <end position="42"/>
    </location>
</feature>
<feature type="coiled-coil region" evidence="1">
    <location>
        <begin position="502"/>
        <end position="561"/>
    </location>
</feature>
<dbReference type="Proteomes" id="UP000789706">
    <property type="component" value="Unassembled WGS sequence"/>
</dbReference>
<gene>
    <name evidence="4" type="ORF">DEBURN_LOCUS1533</name>
</gene>
<evidence type="ECO:0000256" key="3">
    <source>
        <dbReference type="SAM" id="Phobius"/>
    </source>
</evidence>
<evidence type="ECO:0000256" key="1">
    <source>
        <dbReference type="SAM" id="Coils"/>
    </source>
</evidence>
<evidence type="ECO:0000313" key="5">
    <source>
        <dbReference type="Proteomes" id="UP000789706"/>
    </source>
</evidence>
<protein>
    <submittedName>
        <fullName evidence="4">2198_t:CDS:1</fullName>
    </submittedName>
</protein>
<feature type="compositionally biased region" description="Basic and acidic residues" evidence="2">
    <location>
        <begin position="11"/>
        <end position="27"/>
    </location>
</feature>
<feature type="compositionally biased region" description="Basic residues" evidence="2">
    <location>
        <begin position="1"/>
        <end position="10"/>
    </location>
</feature>
<evidence type="ECO:0000256" key="2">
    <source>
        <dbReference type="SAM" id="MobiDB-lite"/>
    </source>
</evidence>
<organism evidence="4 5">
    <name type="scientific">Diversispora eburnea</name>
    <dbReference type="NCBI Taxonomy" id="1213867"/>
    <lineage>
        <taxon>Eukaryota</taxon>
        <taxon>Fungi</taxon>
        <taxon>Fungi incertae sedis</taxon>
        <taxon>Mucoromycota</taxon>
        <taxon>Glomeromycotina</taxon>
        <taxon>Glomeromycetes</taxon>
        <taxon>Diversisporales</taxon>
        <taxon>Diversisporaceae</taxon>
        <taxon>Diversispora</taxon>
    </lineage>
</organism>
<keyword evidence="1" id="KW-0175">Coiled coil</keyword>
<feature type="region of interest" description="Disordered" evidence="2">
    <location>
        <begin position="1"/>
        <end position="100"/>
    </location>
</feature>
<keyword evidence="3" id="KW-0472">Membrane</keyword>
<evidence type="ECO:0000313" key="4">
    <source>
        <dbReference type="EMBL" id="CAG8442260.1"/>
    </source>
</evidence>
<dbReference type="EMBL" id="CAJVPK010000069">
    <property type="protein sequence ID" value="CAG8442260.1"/>
    <property type="molecule type" value="Genomic_DNA"/>
</dbReference>
<comment type="caution">
    <text evidence="4">The sequence shown here is derived from an EMBL/GenBank/DDBJ whole genome shotgun (WGS) entry which is preliminary data.</text>
</comment>
<name>A0A9N8YLX4_9GLOM</name>
<dbReference type="AlphaFoldDB" id="A0A9N8YLX4"/>
<reference evidence="4" key="1">
    <citation type="submission" date="2021-06" db="EMBL/GenBank/DDBJ databases">
        <authorList>
            <person name="Kallberg Y."/>
            <person name="Tangrot J."/>
            <person name="Rosling A."/>
        </authorList>
    </citation>
    <scope>NUCLEOTIDE SEQUENCE</scope>
    <source>
        <strain evidence="4">AZ414A</strain>
    </source>
</reference>
<feature type="transmembrane region" description="Helical" evidence="3">
    <location>
        <begin position="104"/>
        <end position="128"/>
    </location>
</feature>
<accession>A0A9N8YLX4</accession>
<keyword evidence="5" id="KW-1185">Reference proteome</keyword>
<feature type="region of interest" description="Disordered" evidence="2">
    <location>
        <begin position="321"/>
        <end position="374"/>
    </location>
</feature>